<dbReference type="AlphaFoldDB" id="A0AAE7UUB0"/>
<reference evidence="1 4" key="1">
    <citation type="journal article" date="2020" name="Science">
        <title>Unexpected conservation and global transmission of agrobacterial virulence plasmids.</title>
        <authorList>
            <person name="Weisberg A.J."/>
            <person name="Davis E.W. 2nd"/>
            <person name="Tabima J."/>
            <person name="Belcher M.S."/>
            <person name="Miller M."/>
            <person name="Kuo C.H."/>
            <person name="Loper J.E."/>
            <person name="Grunwald N.J."/>
            <person name="Putnam M.L."/>
            <person name="Chang J.H."/>
        </authorList>
    </citation>
    <scope>NUCLEOTIDE SEQUENCE [LARGE SCALE GENOMIC DNA]</scope>
    <source>
        <strain evidence="1 4">A19/93</strain>
    </source>
</reference>
<dbReference type="Proteomes" id="UP000822331">
    <property type="component" value="Unassembled WGS sequence"/>
</dbReference>
<dbReference type="KEGG" id="arui:G6M88_25560"/>
<keyword evidence="4" id="KW-1185">Reference proteome</keyword>
<keyword evidence="2" id="KW-0614">Plasmid</keyword>
<evidence type="ECO:0000313" key="2">
    <source>
        <dbReference type="EMBL" id="QTG03820.1"/>
    </source>
</evidence>
<evidence type="ECO:0000313" key="1">
    <source>
        <dbReference type="EMBL" id="NTF39986.1"/>
    </source>
</evidence>
<dbReference type="RefSeq" id="WP_065700775.1">
    <property type="nucleotide sequence ID" value="NZ_CP049211.1"/>
</dbReference>
<proteinExistence type="predicted"/>
<dbReference type="EMBL" id="JAAMCP010000017">
    <property type="protein sequence ID" value="NTF39986.1"/>
    <property type="molecule type" value="Genomic_DNA"/>
</dbReference>
<geneLocation type="plasmid" evidence="2 3">
    <name>pW2_73_4</name>
</geneLocation>
<dbReference type="Proteomes" id="UP000663912">
    <property type="component" value="Plasmid pW2_73_4"/>
</dbReference>
<evidence type="ECO:0000313" key="3">
    <source>
        <dbReference type="Proteomes" id="UP000663912"/>
    </source>
</evidence>
<accession>A0AAE7UUB0</accession>
<name>A0AAE7UUB0_9HYPH</name>
<dbReference type="EMBL" id="CP049211">
    <property type="protein sequence ID" value="QTG03820.1"/>
    <property type="molecule type" value="Genomic_DNA"/>
</dbReference>
<evidence type="ECO:0000313" key="4">
    <source>
        <dbReference type="Proteomes" id="UP000822331"/>
    </source>
</evidence>
<protein>
    <submittedName>
        <fullName evidence="2">Uncharacterized protein</fullName>
    </submittedName>
</protein>
<organism evidence="2 3">
    <name type="scientific">Agrobacterium rubi</name>
    <dbReference type="NCBI Taxonomy" id="28099"/>
    <lineage>
        <taxon>Bacteria</taxon>
        <taxon>Pseudomonadati</taxon>
        <taxon>Pseudomonadota</taxon>
        <taxon>Alphaproteobacteria</taxon>
        <taxon>Hyphomicrobiales</taxon>
        <taxon>Rhizobiaceae</taxon>
        <taxon>Rhizobium/Agrobacterium group</taxon>
        <taxon>Agrobacterium</taxon>
    </lineage>
</organism>
<gene>
    <name evidence="1" type="ORF">G6L72_25225</name>
    <name evidence="2" type="ORF">G6M88_25560</name>
</gene>
<sequence>MADVGHIDRPPFGRLGYGKQYGAEYWRGSLSLPGFGQPFSLIVRAGLGGPSARQAAAVTAVVLNVSSLREQATQPMAELHKQAGLPLFGEDKNVWSFVQPEEIDVSDEGYYRDGRILVALIFGSMSEPAFAPAIETADGHFVQVLSGA</sequence>
<reference evidence="2" key="2">
    <citation type="submission" date="2020-02" db="EMBL/GenBank/DDBJ databases">
        <title>Unexpected conservation and global transmission of agrobacterial virulence plasmids.</title>
        <authorList>
            <person name="Weisberg A.J."/>
            <person name="Davis E.W. II"/>
            <person name="Tabima J.R."/>
            <person name="Belcher M.S."/>
            <person name="Miller M."/>
            <person name="Kuo C.-H."/>
            <person name="Loper J.E."/>
            <person name="Grunwald N.J."/>
            <person name="Putnam M.L."/>
            <person name="Chang J.H."/>
        </authorList>
    </citation>
    <scope>NUCLEOTIDE SEQUENCE</scope>
    <source>
        <strain evidence="2">W2/73</strain>
        <plasmid evidence="2">pW2_73_4</plasmid>
    </source>
</reference>